<dbReference type="PROSITE" id="PS51257">
    <property type="entry name" value="PROKAR_LIPOPROTEIN"/>
    <property type="match status" value="1"/>
</dbReference>
<keyword evidence="1" id="KW-0812">Transmembrane</keyword>
<keyword evidence="1" id="KW-0472">Membrane</keyword>
<evidence type="ECO:0000256" key="1">
    <source>
        <dbReference type="SAM" id="Phobius"/>
    </source>
</evidence>
<evidence type="ECO:0000313" key="3">
    <source>
        <dbReference type="Proteomes" id="UP000183015"/>
    </source>
</evidence>
<dbReference type="RefSeq" id="WP_042442895.1">
    <property type="nucleotide sequence ID" value="NZ_BBPN01000003.1"/>
</dbReference>
<keyword evidence="3" id="KW-1185">Reference proteome</keyword>
<sequence length="72" mass="7641">MTTHRDRVSLTLLAALSASCTGVFVSELHYGHGAPAIALMALTAVIAILALVPVALHTITTLALKKPRSDWY</sequence>
<dbReference type="EMBL" id="FOAZ01000007">
    <property type="protein sequence ID" value="SEL32939.1"/>
    <property type="molecule type" value="Genomic_DNA"/>
</dbReference>
<organism evidence="2 3">
    <name type="scientific">Streptacidiphilus jiangxiensis</name>
    <dbReference type="NCBI Taxonomy" id="235985"/>
    <lineage>
        <taxon>Bacteria</taxon>
        <taxon>Bacillati</taxon>
        <taxon>Actinomycetota</taxon>
        <taxon>Actinomycetes</taxon>
        <taxon>Kitasatosporales</taxon>
        <taxon>Streptomycetaceae</taxon>
        <taxon>Streptacidiphilus</taxon>
    </lineage>
</organism>
<name>A0A1H7PBB5_STRJI</name>
<proteinExistence type="predicted"/>
<gene>
    <name evidence="2" type="ORF">SAMN05414137_107300</name>
</gene>
<evidence type="ECO:0000313" key="2">
    <source>
        <dbReference type="EMBL" id="SEL32939.1"/>
    </source>
</evidence>
<feature type="transmembrane region" description="Helical" evidence="1">
    <location>
        <begin position="36"/>
        <end position="64"/>
    </location>
</feature>
<keyword evidence="1" id="KW-1133">Transmembrane helix</keyword>
<dbReference type="Proteomes" id="UP000183015">
    <property type="component" value="Unassembled WGS sequence"/>
</dbReference>
<protein>
    <submittedName>
        <fullName evidence="2">Uncharacterized protein</fullName>
    </submittedName>
</protein>
<reference evidence="3" key="1">
    <citation type="submission" date="2016-10" db="EMBL/GenBank/DDBJ databases">
        <authorList>
            <person name="Varghese N."/>
        </authorList>
    </citation>
    <scope>NUCLEOTIDE SEQUENCE [LARGE SCALE GENOMIC DNA]</scope>
    <source>
        <strain evidence="3">DSM 45096 / BCRC 16803 / CGMCC 4.1857 / CIP 109030 / JCM 12277 / KCTC 19219 / NBRC 100920 / 33214</strain>
    </source>
</reference>
<dbReference type="AlphaFoldDB" id="A0A1H7PBB5"/>
<accession>A0A1H7PBB5</accession>